<dbReference type="InterPro" id="IPR029052">
    <property type="entry name" value="Metallo-depent_PP-like"/>
</dbReference>
<proteinExistence type="inferred from homology"/>
<gene>
    <name evidence="4" type="ORF">OG398_20815</name>
</gene>
<dbReference type="GO" id="GO:0030288">
    <property type="term" value="C:outer membrane-bounded periplasmic space"/>
    <property type="evidence" value="ECO:0007669"/>
    <property type="project" value="TreeGrafter"/>
</dbReference>
<dbReference type="GO" id="GO:0000166">
    <property type="term" value="F:nucleotide binding"/>
    <property type="evidence" value="ECO:0007669"/>
    <property type="project" value="UniProtKB-KW"/>
</dbReference>
<reference evidence="4" key="1">
    <citation type="submission" date="2022-10" db="EMBL/GenBank/DDBJ databases">
        <title>The complete genomes of actinobacterial strains from the NBC collection.</title>
        <authorList>
            <person name="Joergensen T.S."/>
            <person name="Alvarez Arevalo M."/>
            <person name="Sterndorff E.B."/>
            <person name="Faurdal D."/>
            <person name="Vuksanovic O."/>
            <person name="Mourched A.-S."/>
            <person name="Charusanti P."/>
            <person name="Shaw S."/>
            <person name="Blin K."/>
            <person name="Weber T."/>
        </authorList>
    </citation>
    <scope>NUCLEOTIDE SEQUENCE</scope>
    <source>
        <strain evidence="4">NBC_00008</strain>
    </source>
</reference>
<dbReference type="Gene3D" id="3.60.21.10">
    <property type="match status" value="1"/>
</dbReference>
<evidence type="ECO:0000313" key="4">
    <source>
        <dbReference type="EMBL" id="WTW70531.1"/>
    </source>
</evidence>
<feature type="domain" description="Calcineurin-like phosphoesterase" evidence="3">
    <location>
        <begin position="7"/>
        <end position="191"/>
    </location>
</feature>
<evidence type="ECO:0000256" key="1">
    <source>
        <dbReference type="RuleBase" id="RU362119"/>
    </source>
</evidence>
<dbReference type="InterPro" id="IPR004843">
    <property type="entry name" value="Calcineurin-like_PHP"/>
</dbReference>
<organism evidence="4">
    <name type="scientific">Streptomyces sp. NBC_00008</name>
    <dbReference type="NCBI Taxonomy" id="2903610"/>
    <lineage>
        <taxon>Bacteria</taxon>
        <taxon>Bacillati</taxon>
        <taxon>Actinomycetota</taxon>
        <taxon>Actinomycetes</taxon>
        <taxon>Kitasatosporales</taxon>
        <taxon>Streptomycetaceae</taxon>
        <taxon>Streptomyces</taxon>
    </lineage>
</organism>
<comment type="similarity">
    <text evidence="1">Belongs to the 5'-nucleotidase family.</text>
</comment>
<protein>
    <submittedName>
        <fullName evidence="4">Metallophosphoesterase</fullName>
    </submittedName>
</protein>
<dbReference type="Pfam" id="PF00149">
    <property type="entry name" value="Metallophos"/>
    <property type="match status" value="1"/>
</dbReference>
<dbReference type="SUPFAM" id="SSF56300">
    <property type="entry name" value="Metallo-dependent phosphatases"/>
    <property type="match status" value="1"/>
</dbReference>
<name>A0AAU2VT45_9ACTN</name>
<evidence type="ECO:0000256" key="2">
    <source>
        <dbReference type="SAM" id="MobiDB-lite"/>
    </source>
</evidence>
<evidence type="ECO:0000259" key="3">
    <source>
        <dbReference type="Pfam" id="PF00149"/>
    </source>
</evidence>
<accession>A0AAU2VT45</accession>
<dbReference type="GO" id="GO:0016787">
    <property type="term" value="F:hydrolase activity"/>
    <property type="evidence" value="ECO:0007669"/>
    <property type="project" value="UniProtKB-KW"/>
</dbReference>
<dbReference type="PANTHER" id="PTHR11575">
    <property type="entry name" value="5'-NUCLEOTIDASE-RELATED"/>
    <property type="match status" value="1"/>
</dbReference>
<dbReference type="PANTHER" id="PTHR11575:SF24">
    <property type="entry name" value="5'-NUCLEOTIDASE"/>
    <property type="match status" value="1"/>
</dbReference>
<dbReference type="GO" id="GO:0009166">
    <property type="term" value="P:nucleotide catabolic process"/>
    <property type="evidence" value="ECO:0007669"/>
    <property type="project" value="InterPro"/>
</dbReference>
<feature type="region of interest" description="Disordered" evidence="2">
    <location>
        <begin position="391"/>
        <end position="411"/>
    </location>
</feature>
<dbReference type="AlphaFoldDB" id="A0AAU2VT45"/>
<sequence>MNRQFRKIVATTDVHSAFGSAAPMLAHLHAARSDSLIVDCGDFFEGSGFYRLGEGRIERAVLTSLYDVLAPGNHGWPHYFEPQLHRMTVCANATDDSGAPLFDRLRVLDVGGRRVTVTALIGPQAFNAIPSTQRVGHRVGDPVQALRAVMLEHHHRVDAWMVLSHSGFEEDLKLAESCPFADVVFAGHCHSDVLGPARVGDTLVVKGRELGAGYAVAEPVDGGWAARSCLFADVTEVPRDLAALLDEISSIDQQLRGSVGTLSEPYRNTSLDRRRLLEEIAGRLHTGLGADAVVLNETALRTVRLGTALSLGNLLAIEPFGNQLVHAFLPEKDAQGHDELLSRLAEDVGPLVVAPAPLPPAIRTVLTTDYLADSFLGGRTHQAGTRLGQAVHHVLTSPPPESAEPDKGDRR</sequence>
<keyword evidence="1" id="KW-0547">Nucleotide-binding</keyword>
<dbReference type="EMBL" id="CP108313">
    <property type="protein sequence ID" value="WTW70531.1"/>
    <property type="molecule type" value="Genomic_DNA"/>
</dbReference>
<keyword evidence="1" id="KW-0378">Hydrolase</keyword>
<dbReference type="PRINTS" id="PR01607">
    <property type="entry name" value="APYRASEFAMLY"/>
</dbReference>
<dbReference type="InterPro" id="IPR006179">
    <property type="entry name" value="5_nucleotidase/apyrase"/>
</dbReference>